<evidence type="ECO:0000256" key="4">
    <source>
        <dbReference type="SAM" id="MobiDB-lite"/>
    </source>
</evidence>
<keyword evidence="3" id="KW-0862">Zinc</keyword>
<dbReference type="InterPro" id="IPR003604">
    <property type="entry name" value="Matrin/U1-like-C_Znf_C2H2"/>
</dbReference>
<dbReference type="InterPro" id="IPR036236">
    <property type="entry name" value="Znf_C2H2_sf"/>
</dbReference>
<feature type="domain" description="U1-type" evidence="5">
    <location>
        <begin position="69"/>
        <end position="103"/>
    </location>
</feature>
<reference evidence="6 7" key="1">
    <citation type="journal article" date="2019" name="Sci. Rep.">
        <title>Orb-weaving spider Araneus ventricosus genome elucidates the spidroin gene catalogue.</title>
        <authorList>
            <person name="Kono N."/>
            <person name="Nakamura H."/>
            <person name="Ohtoshi R."/>
            <person name="Moran D.A.P."/>
            <person name="Shinohara A."/>
            <person name="Yoshida Y."/>
            <person name="Fujiwara M."/>
            <person name="Mori M."/>
            <person name="Tomita M."/>
            <person name="Arakawa K."/>
        </authorList>
    </citation>
    <scope>NUCLEOTIDE SEQUENCE [LARGE SCALE GENOMIC DNA]</scope>
</reference>
<keyword evidence="2" id="KW-0863">Zinc-finger</keyword>
<feature type="region of interest" description="Disordered" evidence="4">
    <location>
        <begin position="22"/>
        <end position="50"/>
    </location>
</feature>
<organism evidence="6 7">
    <name type="scientific">Araneus ventricosus</name>
    <name type="common">Orbweaver spider</name>
    <name type="synonym">Epeira ventricosa</name>
    <dbReference type="NCBI Taxonomy" id="182803"/>
    <lineage>
        <taxon>Eukaryota</taxon>
        <taxon>Metazoa</taxon>
        <taxon>Ecdysozoa</taxon>
        <taxon>Arthropoda</taxon>
        <taxon>Chelicerata</taxon>
        <taxon>Arachnida</taxon>
        <taxon>Araneae</taxon>
        <taxon>Araneomorphae</taxon>
        <taxon>Entelegynae</taxon>
        <taxon>Araneoidea</taxon>
        <taxon>Araneidae</taxon>
        <taxon>Araneus</taxon>
    </lineage>
</organism>
<dbReference type="SUPFAM" id="SSF57667">
    <property type="entry name" value="beta-beta-alpha zinc fingers"/>
    <property type="match status" value="1"/>
</dbReference>
<dbReference type="InterPro" id="IPR022755">
    <property type="entry name" value="Znf_C2H2_jaz"/>
</dbReference>
<keyword evidence="1" id="KW-0479">Metal-binding</keyword>
<sequence length="146" mass="16885">MSCRTALANKVAVLSETPYRSHSIAKETMKKDTKRHEETRKRSCSRSPKPKVELKKEEVVNYDIPSRQFGDLYCVLCDSHMNSEQMWENHIKGKRHLKKRNLPIFRFRKKILGKYARPCGSTPLARKLADSSSTDESTLYQQALQG</sequence>
<gene>
    <name evidence="6" type="ORF">AVEN_53271_1</name>
</gene>
<dbReference type="GO" id="GO:0003676">
    <property type="term" value="F:nucleic acid binding"/>
    <property type="evidence" value="ECO:0007669"/>
    <property type="project" value="InterPro"/>
</dbReference>
<keyword evidence="7" id="KW-1185">Reference proteome</keyword>
<dbReference type="Proteomes" id="UP000499080">
    <property type="component" value="Unassembled WGS sequence"/>
</dbReference>
<protein>
    <recommendedName>
        <fullName evidence="5">U1-type domain-containing protein</fullName>
    </recommendedName>
</protein>
<evidence type="ECO:0000256" key="1">
    <source>
        <dbReference type="ARBA" id="ARBA00022723"/>
    </source>
</evidence>
<evidence type="ECO:0000259" key="5">
    <source>
        <dbReference type="SMART" id="SM00451"/>
    </source>
</evidence>
<feature type="compositionally biased region" description="Basic and acidic residues" evidence="4">
    <location>
        <begin position="24"/>
        <end position="41"/>
    </location>
</feature>
<evidence type="ECO:0000256" key="2">
    <source>
        <dbReference type="ARBA" id="ARBA00022771"/>
    </source>
</evidence>
<evidence type="ECO:0000313" key="6">
    <source>
        <dbReference type="EMBL" id="GBL76531.1"/>
    </source>
</evidence>
<name>A0A4Y2A9J6_ARAVE</name>
<accession>A0A4Y2A9J6</accession>
<dbReference type="EMBL" id="BGPR01000010">
    <property type="protein sequence ID" value="GBL76531.1"/>
    <property type="molecule type" value="Genomic_DNA"/>
</dbReference>
<dbReference type="OrthoDB" id="434647at2759"/>
<dbReference type="SMART" id="SM00451">
    <property type="entry name" value="ZnF_U1"/>
    <property type="match status" value="1"/>
</dbReference>
<dbReference type="Gene3D" id="3.30.160.60">
    <property type="entry name" value="Classic Zinc Finger"/>
    <property type="match status" value="1"/>
</dbReference>
<dbReference type="Pfam" id="PF12171">
    <property type="entry name" value="zf-C2H2_jaz"/>
    <property type="match status" value="1"/>
</dbReference>
<dbReference type="GO" id="GO:0008270">
    <property type="term" value="F:zinc ion binding"/>
    <property type="evidence" value="ECO:0007669"/>
    <property type="project" value="UniProtKB-KW"/>
</dbReference>
<dbReference type="AlphaFoldDB" id="A0A4Y2A9J6"/>
<proteinExistence type="predicted"/>
<evidence type="ECO:0000256" key="3">
    <source>
        <dbReference type="ARBA" id="ARBA00022833"/>
    </source>
</evidence>
<evidence type="ECO:0000313" key="7">
    <source>
        <dbReference type="Proteomes" id="UP000499080"/>
    </source>
</evidence>
<comment type="caution">
    <text evidence="6">The sequence shown here is derived from an EMBL/GenBank/DDBJ whole genome shotgun (WGS) entry which is preliminary data.</text>
</comment>